<evidence type="ECO:0000313" key="1">
    <source>
        <dbReference type="EMBL" id="MZZ16611.1"/>
    </source>
</evidence>
<organism evidence="1 2">
    <name type="scientific">Pseudomonas aeruginosa</name>
    <dbReference type="NCBI Taxonomy" id="287"/>
    <lineage>
        <taxon>Bacteria</taxon>
        <taxon>Pseudomonadati</taxon>
        <taxon>Pseudomonadota</taxon>
        <taxon>Gammaproteobacteria</taxon>
        <taxon>Pseudomonadales</taxon>
        <taxon>Pseudomonadaceae</taxon>
        <taxon>Pseudomonas</taxon>
    </lineage>
</organism>
<evidence type="ECO:0000313" key="2">
    <source>
        <dbReference type="Proteomes" id="UP000644192"/>
    </source>
</evidence>
<comment type="caution">
    <text evidence="1">The sequence shown here is derived from an EMBL/GenBank/DDBJ whole genome shotgun (WGS) entry which is preliminary data.</text>
</comment>
<dbReference type="AlphaFoldDB" id="A0A6B1YI34"/>
<accession>A0A6B1YI34</accession>
<dbReference type="RefSeq" id="WP_121347209.1">
    <property type="nucleotide sequence ID" value="NZ_JBIDIV010000019.1"/>
</dbReference>
<gene>
    <name evidence="1" type="ORF">GUL26_30550</name>
</gene>
<reference evidence="1" key="1">
    <citation type="submission" date="2020-01" db="EMBL/GenBank/DDBJ databases">
        <title>Bacteria Cultured from War Wounds Associated with the Conflict in Eastern Ukraine.</title>
        <authorList>
            <person name="Snesrud E."/>
            <person name="Galac M.R."/>
            <person name="Mc Gann P."/>
            <person name="Valentine K."/>
            <person name="Viacheslav K."/>
        </authorList>
    </citation>
    <scope>NUCLEOTIDE SEQUENCE</scope>
    <source>
        <strain evidence="1">VNMU148</strain>
    </source>
</reference>
<dbReference type="EMBL" id="WXZT01000029">
    <property type="protein sequence ID" value="MZZ16611.1"/>
    <property type="molecule type" value="Genomic_DNA"/>
</dbReference>
<protein>
    <submittedName>
        <fullName evidence="1">Uncharacterized protein</fullName>
    </submittedName>
</protein>
<sequence length="67" mass="7073">MFKNQATTSLIREAINLSNQYGLSLGAVTLIFLDLHITETMDAVVVSIIDAHDSGSCCATSSLASRG</sequence>
<dbReference type="Proteomes" id="UP000644192">
    <property type="component" value="Unassembled WGS sequence"/>
</dbReference>
<name>A0A6B1YI34_PSEAI</name>
<proteinExistence type="predicted"/>